<feature type="compositionally biased region" description="Basic and acidic residues" evidence="1">
    <location>
        <begin position="47"/>
        <end position="60"/>
    </location>
</feature>
<name>A0ABY6JY47_9ARAC</name>
<evidence type="ECO:0000313" key="2">
    <source>
        <dbReference type="EMBL" id="UYV61602.1"/>
    </source>
</evidence>
<dbReference type="EMBL" id="CP092863">
    <property type="protein sequence ID" value="UYV61602.1"/>
    <property type="molecule type" value="Genomic_DNA"/>
</dbReference>
<gene>
    <name evidence="2" type="ORF">LAZ67_1005511</name>
</gene>
<reference evidence="2 3" key="1">
    <citation type="submission" date="2022-01" db="EMBL/GenBank/DDBJ databases">
        <title>A chromosomal length assembly of Cordylochernes scorpioides.</title>
        <authorList>
            <person name="Zeh D."/>
            <person name="Zeh J."/>
        </authorList>
    </citation>
    <scope>NUCLEOTIDE SEQUENCE [LARGE SCALE GENOMIC DNA]</scope>
    <source>
        <strain evidence="2">IN4F17</strain>
        <tissue evidence="2">Whole Body</tissue>
    </source>
</reference>
<evidence type="ECO:0000313" key="3">
    <source>
        <dbReference type="Proteomes" id="UP001235939"/>
    </source>
</evidence>
<evidence type="ECO:0000256" key="1">
    <source>
        <dbReference type="SAM" id="MobiDB-lite"/>
    </source>
</evidence>
<feature type="compositionally biased region" description="Polar residues" evidence="1">
    <location>
        <begin position="61"/>
        <end position="71"/>
    </location>
</feature>
<keyword evidence="3" id="KW-1185">Reference proteome</keyword>
<organism evidence="2 3">
    <name type="scientific">Cordylochernes scorpioides</name>
    <dbReference type="NCBI Taxonomy" id="51811"/>
    <lineage>
        <taxon>Eukaryota</taxon>
        <taxon>Metazoa</taxon>
        <taxon>Ecdysozoa</taxon>
        <taxon>Arthropoda</taxon>
        <taxon>Chelicerata</taxon>
        <taxon>Arachnida</taxon>
        <taxon>Pseudoscorpiones</taxon>
        <taxon>Cheliferoidea</taxon>
        <taxon>Chernetidae</taxon>
        <taxon>Cordylochernes</taxon>
    </lineage>
</organism>
<sequence length="71" mass="8370">MLFNAVHSVIYRPQAVIENEGCHIEQGLWPNTREKEAQSKTKVLPYFREKNKDSNPKQRNFENLTTHSENQ</sequence>
<protein>
    <submittedName>
        <fullName evidence="2">Uncharacterized protein</fullName>
    </submittedName>
</protein>
<feature type="region of interest" description="Disordered" evidence="1">
    <location>
        <begin position="33"/>
        <end position="71"/>
    </location>
</feature>
<accession>A0ABY6JY47</accession>
<dbReference type="Proteomes" id="UP001235939">
    <property type="component" value="Chromosome 01"/>
</dbReference>
<proteinExistence type="predicted"/>